<proteinExistence type="predicted"/>
<dbReference type="EMBL" id="JACHJO010000007">
    <property type="protein sequence ID" value="MBB6120683.1"/>
    <property type="molecule type" value="Genomic_DNA"/>
</dbReference>
<gene>
    <name evidence="1" type="ORF">FHS13_002640</name>
</gene>
<evidence type="ECO:0000313" key="1">
    <source>
        <dbReference type="EMBL" id="MBB6120683.1"/>
    </source>
</evidence>
<organism evidence="1 2">
    <name type="scientific">Nocardiopsis algeriensis</name>
    <dbReference type="NCBI Taxonomy" id="1478215"/>
    <lineage>
        <taxon>Bacteria</taxon>
        <taxon>Bacillati</taxon>
        <taxon>Actinomycetota</taxon>
        <taxon>Actinomycetes</taxon>
        <taxon>Streptosporangiales</taxon>
        <taxon>Nocardiopsidaceae</taxon>
        <taxon>Nocardiopsis</taxon>
    </lineage>
</organism>
<sequence>MSAVKGYSLRPSETVVRLRKEFPHFLICELSGEQGRSYFIATSDPATAGGRPQLIVREGAEELRQALSVLGGGAA</sequence>
<accession>A0A841IPT4</accession>
<dbReference type="RefSeq" id="WP_184291963.1">
    <property type="nucleotide sequence ID" value="NZ_JACHJO010000007.1"/>
</dbReference>
<keyword evidence="2" id="KW-1185">Reference proteome</keyword>
<name>A0A841IPT4_9ACTN</name>
<dbReference type="Proteomes" id="UP000536604">
    <property type="component" value="Unassembled WGS sequence"/>
</dbReference>
<comment type="caution">
    <text evidence="1">The sequence shown here is derived from an EMBL/GenBank/DDBJ whole genome shotgun (WGS) entry which is preliminary data.</text>
</comment>
<dbReference type="AlphaFoldDB" id="A0A841IPT4"/>
<protein>
    <submittedName>
        <fullName evidence="1">Uncharacterized protein</fullName>
    </submittedName>
</protein>
<evidence type="ECO:0000313" key="2">
    <source>
        <dbReference type="Proteomes" id="UP000536604"/>
    </source>
</evidence>
<reference evidence="1 2" key="1">
    <citation type="submission" date="2020-08" db="EMBL/GenBank/DDBJ databases">
        <title>Genomic Encyclopedia of Type Strains, Phase III (KMG-III): the genomes of soil and plant-associated and newly described type strains.</title>
        <authorList>
            <person name="Whitman W."/>
        </authorList>
    </citation>
    <scope>NUCLEOTIDE SEQUENCE [LARGE SCALE GENOMIC DNA]</scope>
    <source>
        <strain evidence="1 2">CECT 8712</strain>
    </source>
</reference>